<feature type="compositionally biased region" description="Polar residues" evidence="8">
    <location>
        <begin position="792"/>
        <end position="802"/>
    </location>
</feature>
<keyword evidence="4" id="KW-0804">Transcription</keyword>
<protein>
    <submittedName>
        <fullName evidence="11">MAX gene-associated protein</fullName>
    </submittedName>
</protein>
<feature type="compositionally biased region" description="Low complexity" evidence="8">
    <location>
        <begin position="70"/>
        <end position="89"/>
    </location>
</feature>
<dbReference type="PANTHER" id="PTHR11267:SF104">
    <property type="entry name" value="T-BOX TRANSCRIPTION FACTOR TBX1"/>
    <property type="match status" value="1"/>
</dbReference>
<dbReference type="GO" id="GO:0000785">
    <property type="term" value="C:chromatin"/>
    <property type="evidence" value="ECO:0007669"/>
    <property type="project" value="TreeGrafter"/>
</dbReference>
<dbReference type="Pfam" id="PF00010">
    <property type="entry name" value="HLH"/>
    <property type="match status" value="1"/>
</dbReference>
<dbReference type="InterPro" id="IPR001699">
    <property type="entry name" value="TF_T-box"/>
</dbReference>
<comment type="caution">
    <text evidence="11">The sequence shown here is derived from an EMBL/GenBank/DDBJ whole genome shotgun (WGS) entry which is preliminary data.</text>
</comment>
<feature type="compositionally biased region" description="Low complexity" evidence="8">
    <location>
        <begin position="556"/>
        <end position="570"/>
    </location>
</feature>
<feature type="region of interest" description="Disordered" evidence="8">
    <location>
        <begin position="777"/>
        <end position="823"/>
    </location>
</feature>
<feature type="region of interest" description="Disordered" evidence="8">
    <location>
        <begin position="2037"/>
        <end position="2206"/>
    </location>
</feature>
<keyword evidence="7" id="KW-0175">Coiled coil</keyword>
<feature type="region of interest" description="Disordered" evidence="8">
    <location>
        <begin position="1052"/>
        <end position="1078"/>
    </location>
</feature>
<dbReference type="SMART" id="SM00425">
    <property type="entry name" value="TBOX"/>
    <property type="match status" value="1"/>
</dbReference>
<dbReference type="PROSITE" id="PS50252">
    <property type="entry name" value="TBOX_3"/>
    <property type="match status" value="1"/>
</dbReference>
<feature type="compositionally biased region" description="Acidic residues" evidence="8">
    <location>
        <begin position="1178"/>
        <end position="1187"/>
    </location>
</feature>
<feature type="compositionally biased region" description="Acidic residues" evidence="8">
    <location>
        <begin position="1533"/>
        <end position="1554"/>
    </location>
</feature>
<dbReference type="GO" id="GO:0001708">
    <property type="term" value="P:cell fate specification"/>
    <property type="evidence" value="ECO:0007669"/>
    <property type="project" value="TreeGrafter"/>
</dbReference>
<feature type="region of interest" description="Disordered" evidence="8">
    <location>
        <begin position="550"/>
        <end position="577"/>
    </location>
</feature>
<keyword evidence="2" id="KW-0805">Transcription regulation</keyword>
<dbReference type="SUPFAM" id="SSF47459">
    <property type="entry name" value="HLH, helix-loop-helix DNA-binding domain"/>
    <property type="match status" value="1"/>
</dbReference>
<dbReference type="Pfam" id="PF16059">
    <property type="entry name" value="MGA_dom"/>
    <property type="match status" value="1"/>
</dbReference>
<feature type="region of interest" description="Disordered" evidence="8">
    <location>
        <begin position="1777"/>
        <end position="1833"/>
    </location>
</feature>
<dbReference type="GO" id="GO:0000978">
    <property type="term" value="F:RNA polymerase II cis-regulatory region sequence-specific DNA binding"/>
    <property type="evidence" value="ECO:0007669"/>
    <property type="project" value="InterPro"/>
</dbReference>
<evidence type="ECO:0000259" key="10">
    <source>
        <dbReference type="PROSITE" id="PS50888"/>
    </source>
</evidence>
<feature type="compositionally biased region" description="Pro residues" evidence="8">
    <location>
        <begin position="31"/>
        <end position="42"/>
    </location>
</feature>
<feature type="domain" description="BHLH" evidence="10">
    <location>
        <begin position="1613"/>
        <end position="1662"/>
    </location>
</feature>
<dbReference type="PROSITE" id="PS50888">
    <property type="entry name" value="BHLH"/>
    <property type="match status" value="1"/>
</dbReference>
<feature type="compositionally biased region" description="Basic and acidic residues" evidence="8">
    <location>
        <begin position="1921"/>
        <end position="1961"/>
    </location>
</feature>
<dbReference type="InterPro" id="IPR032060">
    <property type="entry name" value="MGA_dom"/>
</dbReference>
<evidence type="ECO:0000256" key="7">
    <source>
        <dbReference type="SAM" id="Coils"/>
    </source>
</evidence>
<keyword evidence="12" id="KW-1185">Reference proteome</keyword>
<feature type="compositionally biased region" description="Polar residues" evidence="8">
    <location>
        <begin position="2115"/>
        <end position="2132"/>
    </location>
</feature>
<dbReference type="SUPFAM" id="SSF49417">
    <property type="entry name" value="p53-like transcription factors"/>
    <property type="match status" value="1"/>
</dbReference>
<organism evidence="11 12">
    <name type="scientific">Scomber scombrus</name>
    <name type="common">Atlantic mackerel</name>
    <name type="synonym">Scomber vernalis</name>
    <dbReference type="NCBI Taxonomy" id="13677"/>
    <lineage>
        <taxon>Eukaryota</taxon>
        <taxon>Metazoa</taxon>
        <taxon>Chordata</taxon>
        <taxon>Craniata</taxon>
        <taxon>Vertebrata</taxon>
        <taxon>Euteleostomi</taxon>
        <taxon>Actinopterygii</taxon>
        <taxon>Neopterygii</taxon>
        <taxon>Teleostei</taxon>
        <taxon>Neoteleostei</taxon>
        <taxon>Acanthomorphata</taxon>
        <taxon>Pelagiaria</taxon>
        <taxon>Scombriformes</taxon>
        <taxon>Scombridae</taxon>
        <taxon>Scomber</taxon>
    </lineage>
</organism>
<feature type="compositionally biased region" description="Polar residues" evidence="8">
    <location>
        <begin position="1962"/>
        <end position="1974"/>
    </location>
</feature>
<dbReference type="Gene3D" id="4.10.280.10">
    <property type="entry name" value="Helix-loop-helix DNA-binding domain"/>
    <property type="match status" value="1"/>
</dbReference>
<evidence type="ECO:0000256" key="2">
    <source>
        <dbReference type="ARBA" id="ARBA00023015"/>
    </source>
</evidence>
<feature type="region of interest" description="Disordered" evidence="8">
    <location>
        <begin position="1579"/>
        <end position="1601"/>
    </location>
</feature>
<feature type="compositionally biased region" description="Low complexity" evidence="8">
    <location>
        <begin position="469"/>
        <end position="485"/>
    </location>
</feature>
<evidence type="ECO:0000256" key="5">
    <source>
        <dbReference type="ARBA" id="ARBA00023242"/>
    </source>
</evidence>
<feature type="compositionally biased region" description="Basic and acidic residues" evidence="8">
    <location>
        <begin position="2188"/>
        <end position="2200"/>
    </location>
</feature>
<dbReference type="InterPro" id="IPR008967">
    <property type="entry name" value="p53-like_TF_DNA-bd_sf"/>
</dbReference>
<evidence type="ECO:0000256" key="8">
    <source>
        <dbReference type="SAM" id="MobiDB-lite"/>
    </source>
</evidence>
<keyword evidence="3 6" id="KW-0238">DNA-binding</keyword>
<feature type="region of interest" description="Disordered" evidence="8">
    <location>
        <begin position="1524"/>
        <end position="1554"/>
    </location>
</feature>
<feature type="compositionally biased region" description="Basic and acidic residues" evidence="8">
    <location>
        <begin position="2146"/>
        <end position="2156"/>
    </location>
</feature>
<dbReference type="InterPro" id="IPR011598">
    <property type="entry name" value="bHLH_dom"/>
</dbReference>
<feature type="domain" description="T-box" evidence="9">
    <location>
        <begin position="159"/>
        <end position="346"/>
    </location>
</feature>
<dbReference type="GO" id="GO:0045893">
    <property type="term" value="P:positive regulation of DNA-templated transcription"/>
    <property type="evidence" value="ECO:0007669"/>
    <property type="project" value="InterPro"/>
</dbReference>
<feature type="region of interest" description="Disordered" evidence="8">
    <location>
        <begin position="70"/>
        <end position="101"/>
    </location>
</feature>
<evidence type="ECO:0000256" key="4">
    <source>
        <dbReference type="ARBA" id="ARBA00023163"/>
    </source>
</evidence>
<dbReference type="EMBL" id="CAWUFR010000059">
    <property type="protein sequence ID" value="CAK6962646.1"/>
    <property type="molecule type" value="Genomic_DNA"/>
</dbReference>
<feature type="region of interest" description="Disordered" evidence="8">
    <location>
        <begin position="1436"/>
        <end position="1467"/>
    </location>
</feature>
<dbReference type="InterPro" id="IPR036638">
    <property type="entry name" value="HLH_DNA-bd_sf"/>
</dbReference>
<feature type="compositionally biased region" description="Polar residues" evidence="8">
    <location>
        <begin position="1815"/>
        <end position="1827"/>
    </location>
</feature>
<name>A0AAV1NT46_SCOSC</name>
<feature type="region of interest" description="Disordered" evidence="8">
    <location>
        <begin position="1846"/>
        <end position="1885"/>
    </location>
</feature>
<comment type="caution">
    <text evidence="6">Lacks conserved residue(s) required for the propagation of feature annotation.</text>
</comment>
<dbReference type="GO" id="GO:0005634">
    <property type="term" value="C:nucleus"/>
    <property type="evidence" value="ECO:0007669"/>
    <property type="project" value="UniProtKB-SubCell"/>
</dbReference>
<dbReference type="Pfam" id="PF00907">
    <property type="entry name" value="T-box"/>
    <property type="match status" value="1"/>
</dbReference>
<feature type="region of interest" description="Disordered" evidence="8">
    <location>
        <begin position="22"/>
        <end position="42"/>
    </location>
</feature>
<dbReference type="InterPro" id="IPR017956">
    <property type="entry name" value="AT_hook_DNA-bd_motif"/>
</dbReference>
<evidence type="ECO:0000313" key="12">
    <source>
        <dbReference type="Proteomes" id="UP001314229"/>
    </source>
</evidence>
<evidence type="ECO:0000256" key="6">
    <source>
        <dbReference type="PROSITE-ProRule" id="PRU00201"/>
    </source>
</evidence>
<dbReference type="Proteomes" id="UP001314229">
    <property type="component" value="Unassembled WGS sequence"/>
</dbReference>
<feature type="region of interest" description="Disordered" evidence="8">
    <location>
        <begin position="466"/>
        <end position="492"/>
    </location>
</feature>
<comment type="subcellular location">
    <subcellularLocation>
        <location evidence="6">Nucleus</location>
    </subcellularLocation>
</comment>
<accession>A0AAV1NT46</accession>
<evidence type="ECO:0000313" key="11">
    <source>
        <dbReference type="EMBL" id="CAK6962646.1"/>
    </source>
</evidence>
<dbReference type="InterPro" id="IPR046360">
    <property type="entry name" value="T-box_DNA-bd"/>
</dbReference>
<feature type="compositionally biased region" description="Basic and acidic residues" evidence="8">
    <location>
        <begin position="1188"/>
        <end position="1200"/>
    </location>
</feature>
<dbReference type="PANTHER" id="PTHR11267">
    <property type="entry name" value="T-BOX PROTEIN-RELATED"/>
    <property type="match status" value="1"/>
</dbReference>
<feature type="compositionally biased region" description="Polar residues" evidence="8">
    <location>
        <begin position="1846"/>
        <end position="1861"/>
    </location>
</feature>
<dbReference type="Gene3D" id="2.60.40.820">
    <property type="entry name" value="Transcription factor, T-box"/>
    <property type="match status" value="1"/>
</dbReference>
<dbReference type="GO" id="GO:0000981">
    <property type="term" value="F:DNA-binding transcription factor activity, RNA polymerase II-specific"/>
    <property type="evidence" value="ECO:0007669"/>
    <property type="project" value="TreeGrafter"/>
</dbReference>
<sequence>MPATDPELTSMKDPHAVEDMERSFSDIFSLGPPPTVPSSAPPFPTTVGLSLSNETVMENIAVSMASNDCSSALSSPAEASPAKPAVSSPTTLEGIVETSPATSQIASASDSLTYTGTSLVNISESLPLLSESPSTTFGTSDLEGDFPALLTFKGVSLTLENNSMWKQFNHCGTEMILTKPGRRMFPCCRYRLTGLDPERLYTLVLSIVPSDLYKYRWNSTKWEVTGAAENQSQGLIRAFCHHYSPCRGSDWMSGLVSFYKLKLTNNPQDQEGHIILHSMHRYIPRLHVLPVPEGDVPTPDKPVVMGPESMTFTFPQTEFMAVTTYQNFRITQLKINHNPFAKGFREDGHNPRLNRITTETPTVKTETQPPVLKPAETTESKVEVVDLSTKTQKASVSLPNEKDTRLVLKPIMFTPSSKDEYARIGRGRQALGELVLVQKSPCAEPKEKNHSISVIPNTQKCTKVTPKKASLTPTSATSTPGSSPGYRKRRKRINKRWANSRGKEWKATAAFPTVVHSPSLTVAMQPELDDVEGLLFVSFTSKEALEIHVGDKPANPSSVSPVPLTTTPPTQLKQETDEDKMARLEAILLQDLRVLKHRQVIHPVLKEVGLKLSSLDPTKSIDLHYLGVQLPLPPPTLPEQGNDAHVSFADEGLLFMSRTGKTSDMTKIKGWRNKFIISKETSPSCSDGSQKNLSAFCSNMLDEYLESEAQRMSERAAAFSTNPEGSVAYQLPAKSSSYVKTLDSALKHRNAASKGPAGTNRPCPLSHKPLLYSVLTTPAPPLAKPATPVQGRPQSIQRSTPSHSPPGPVPVVGAKASSHSQGLPTYQPEVNQKLAVTYGQSQGATHRTSGLTKSQLRLLQMEIGALNEGLDKTQLTADRLSYALSVMLTKQTLSSQLPKAPRHPKYKAAETECGQEFCRLGCVCSGLHNSNKGSLHCRRPECMFDCACSTHKNTKQASEEGIHPVNSNMEFEVQPRTGSHPNKLWNCNILDVDPEPILTPKSAPVPPLPVKLVKRSALYSAQVQIREEDKDPVYKYLESKLTCARVREFNSKPPPELTIEPKIPDPPNTTTKTKKTTDNEPKTYYRTIMTVEKAGKSASNETQARKQIEIQSACQWDKDRKMVLEALCRRMNQNRLSQRFYIGPYHIRLITKIFMQKPSGSIVTYRVHISKPEKVSDNDEDEIDASDEERKGNKSFHGDTDVDEEDCQMYEQEMQIGVTPFLSGVLPAGRLRARTKPAGCQVSGLIQVNGKSYNQARLLLGGIGSLHPANRLAAYVTGRLHVPSNISSKILQKPGSAHNTSGTLHIKTAGTIVPPIITARKTTDLKTLTQPAVQLLQPDSWKKGSIINPHHLQNSSTINPVQMFASGQKSTINPFQNSSTSSPVSLTVSPSLKTPSFLAQSGTYSFRICPPDNQSTRGQNLPGVILPGGFTLIQLPKPGADGASTQQSEAGNTTNMDSIGKTQPQKDSLFTFDHSKIKNWLGMDTPNGAKDPSSGRSAEPGAAPGLMCDERMASDQSNSRLMARDVESNTDSTSEDLSSDSSDDSEESDENDEAVDIETVEEGRHSMAITNMNHVASKALPESRCSTDDLGSARTQSTQNQTESEDIMCGCKKKRKNHIAIERQRRSDQRLLFDKLQVMLTGDPKTSTLRLLTLTLKEIQTLNENSKHLEEEQKKQDEMQAIYVKKLSLLSGKSEQLIKQKVNEICEKQKARERAMKMTPFSVLLQTRAALLQASASQPETQPDTYTFTFQPHLHPTPPQNNVHPVMSLRQPNLHKAPTHCSVRASHSQAESSPAQAEVTAPPLQTEKEPGEHVTSAQVTQHQSQLESHQEASLDPAQITTPNTQMECQPQAHSVTATPQVTADKDGALPISSTTKSKENPAQPLALPLIRSKTGRIILPSSLKPTGAGFYTLMVMKAKQKGKDDDVSTDVDSSKYQERTKSESEHHSDTESIHTLEEDKTVQSSNFESKHPATTTPLSELALLNKSIFVSSMALQPVETPEVGTVMGLNKTLATACLNFNPLKHVPFYAEPQPYSIPPVMGRRRGRPPRNPDTSVSEGEKKVKKKRETPILVEKTSQNSNESEKMTLEMTKTGVVGYNPVVVKRGRGRPPKSKLAQSLSPQVMQAVGSLSKSGEDSPFRITHNFKRPETKSKESPEADAFPGDVSKSRPLTRGALGKDFPSAKKRSWRELESDVEKELEPELESE</sequence>
<keyword evidence="5 6" id="KW-0539">Nucleus</keyword>
<evidence type="ECO:0000256" key="1">
    <source>
        <dbReference type="ARBA" id="ARBA00022473"/>
    </source>
</evidence>
<feature type="region of interest" description="Disordered" evidence="8">
    <location>
        <begin position="1481"/>
        <end position="1507"/>
    </location>
</feature>
<dbReference type="InterPro" id="IPR036960">
    <property type="entry name" value="T-box_sf"/>
</dbReference>
<gene>
    <name evidence="11" type="ORF">FSCOSCO3_A008369</name>
</gene>
<feature type="region of interest" description="Disordered" evidence="8">
    <location>
        <begin position="1174"/>
        <end position="1202"/>
    </location>
</feature>
<dbReference type="SMART" id="SM00384">
    <property type="entry name" value="AT_hook"/>
    <property type="match status" value="2"/>
</dbReference>
<feature type="compositionally biased region" description="Polar residues" evidence="8">
    <location>
        <begin position="1785"/>
        <end position="1795"/>
    </location>
</feature>
<dbReference type="CDD" id="cd20195">
    <property type="entry name" value="T-box_MGA-like"/>
    <property type="match status" value="1"/>
</dbReference>
<reference evidence="11 12" key="1">
    <citation type="submission" date="2024-01" db="EMBL/GenBank/DDBJ databases">
        <authorList>
            <person name="Alioto T."/>
            <person name="Alioto T."/>
            <person name="Gomez Garrido J."/>
        </authorList>
    </citation>
    <scope>NUCLEOTIDE SEQUENCE [LARGE SCALE GENOMIC DNA]</scope>
</reference>
<dbReference type="GO" id="GO:0046983">
    <property type="term" value="F:protein dimerization activity"/>
    <property type="evidence" value="ECO:0007669"/>
    <property type="project" value="InterPro"/>
</dbReference>
<keyword evidence="1" id="KW-0217">Developmental protein</keyword>
<evidence type="ECO:0000256" key="3">
    <source>
        <dbReference type="ARBA" id="ARBA00023125"/>
    </source>
</evidence>
<evidence type="ECO:0000259" key="9">
    <source>
        <dbReference type="PROSITE" id="PS50252"/>
    </source>
</evidence>
<proteinExistence type="predicted"/>
<feature type="region of interest" description="Disordered" evidence="8">
    <location>
        <begin position="1921"/>
        <end position="1974"/>
    </location>
</feature>
<feature type="compositionally biased region" description="Polar residues" evidence="8">
    <location>
        <begin position="1443"/>
        <end position="1467"/>
    </location>
</feature>
<dbReference type="PRINTS" id="PR00937">
    <property type="entry name" value="TBOX"/>
</dbReference>
<feature type="coiled-coil region" evidence="7">
    <location>
        <begin position="1652"/>
        <end position="1679"/>
    </location>
</feature>